<keyword evidence="10" id="KW-0969">Cilium</keyword>
<dbReference type="PROSITE" id="PS51123">
    <property type="entry name" value="OMPA_2"/>
    <property type="match status" value="1"/>
</dbReference>
<dbReference type="SUPFAM" id="SSF103088">
    <property type="entry name" value="OmpA-like"/>
    <property type="match status" value="1"/>
</dbReference>
<comment type="similarity">
    <text evidence="2">Belongs to the MotB family.</text>
</comment>
<keyword evidence="3" id="KW-1003">Cell membrane</keyword>
<keyword evidence="5 8" id="KW-1133">Transmembrane helix</keyword>
<reference evidence="10" key="1">
    <citation type="submission" date="2016-10" db="EMBL/GenBank/DDBJ databases">
        <authorList>
            <person name="de Groot N.N."/>
        </authorList>
    </citation>
    <scope>NUCLEOTIDE SEQUENCE</scope>
</reference>
<feature type="transmembrane region" description="Helical" evidence="8">
    <location>
        <begin position="16"/>
        <end position="35"/>
    </location>
</feature>
<evidence type="ECO:0000256" key="6">
    <source>
        <dbReference type="ARBA" id="ARBA00023136"/>
    </source>
</evidence>
<evidence type="ECO:0000256" key="8">
    <source>
        <dbReference type="SAM" id="Phobius"/>
    </source>
</evidence>
<dbReference type="Gene3D" id="3.30.1330.60">
    <property type="entry name" value="OmpA-like domain"/>
    <property type="match status" value="1"/>
</dbReference>
<dbReference type="InterPro" id="IPR025713">
    <property type="entry name" value="MotB-like_N_dom"/>
</dbReference>
<evidence type="ECO:0000256" key="4">
    <source>
        <dbReference type="ARBA" id="ARBA00022692"/>
    </source>
</evidence>
<organism evidence="10">
    <name type="scientific">hydrothermal vent metagenome</name>
    <dbReference type="NCBI Taxonomy" id="652676"/>
    <lineage>
        <taxon>unclassified sequences</taxon>
        <taxon>metagenomes</taxon>
        <taxon>ecological metagenomes</taxon>
    </lineage>
</organism>
<evidence type="ECO:0000259" key="9">
    <source>
        <dbReference type="PROSITE" id="PS51123"/>
    </source>
</evidence>
<sequence length="259" mass="28246">MGKKKCPECEECMPEWLAAFGDLMSLLLCFFVLLLSMSSMDAKKVSEAIGSLSGAMSVLEGGTQTEISKKRMLEATPIDSQDETADTVNRIKQAAGDANEMMQQAQAPTISVEEAQDGFVIKMPAALLFKPGSATIENQDALLFLKRVALIIEALPQDMQIDAQGYTDNTKPGTDSPFKDNWELSSARAIAVVRELILDGVAPKRLSATGFAQYHPVATNATEIGREKNRRVELHFYGNKNKEQSQASKTILDKVAGKK</sequence>
<keyword evidence="10" id="KW-0966">Cell projection</keyword>
<dbReference type="InterPro" id="IPR036737">
    <property type="entry name" value="OmpA-like_sf"/>
</dbReference>
<dbReference type="InterPro" id="IPR050330">
    <property type="entry name" value="Bact_OuterMem_StrucFunc"/>
</dbReference>
<evidence type="ECO:0000256" key="5">
    <source>
        <dbReference type="ARBA" id="ARBA00022989"/>
    </source>
</evidence>
<evidence type="ECO:0000256" key="2">
    <source>
        <dbReference type="ARBA" id="ARBA00008914"/>
    </source>
</evidence>
<proteinExistence type="inferred from homology"/>
<dbReference type="AlphaFoldDB" id="A0A1W1CQS0"/>
<dbReference type="Pfam" id="PF13677">
    <property type="entry name" value="MotB_plug"/>
    <property type="match status" value="1"/>
</dbReference>
<dbReference type="PANTHER" id="PTHR30329:SF21">
    <property type="entry name" value="LIPOPROTEIN YIAD-RELATED"/>
    <property type="match status" value="1"/>
</dbReference>
<evidence type="ECO:0000256" key="1">
    <source>
        <dbReference type="ARBA" id="ARBA00004162"/>
    </source>
</evidence>
<evidence type="ECO:0000256" key="3">
    <source>
        <dbReference type="ARBA" id="ARBA00022475"/>
    </source>
</evidence>
<dbReference type="Pfam" id="PF00691">
    <property type="entry name" value="OmpA"/>
    <property type="match status" value="1"/>
</dbReference>
<keyword evidence="4 8" id="KW-0812">Transmembrane</keyword>
<gene>
    <name evidence="10" type="ORF">MNB_SM-5-400</name>
</gene>
<accession>A0A1W1CQS0</accession>
<keyword evidence="10" id="KW-0282">Flagellum</keyword>
<feature type="region of interest" description="Disordered" evidence="7">
    <location>
        <begin position="239"/>
        <end position="259"/>
    </location>
</feature>
<comment type="subcellular location">
    <subcellularLocation>
        <location evidence="1">Cell membrane</location>
        <topology evidence="1">Single-pass membrane protein</topology>
    </subcellularLocation>
</comment>
<dbReference type="InterPro" id="IPR006665">
    <property type="entry name" value="OmpA-like"/>
</dbReference>
<dbReference type="EMBL" id="FPHH01000109">
    <property type="protein sequence ID" value="SFV68156.1"/>
    <property type="molecule type" value="Genomic_DNA"/>
</dbReference>
<feature type="domain" description="OmpA-like" evidence="9">
    <location>
        <begin position="116"/>
        <end position="240"/>
    </location>
</feature>
<evidence type="ECO:0000256" key="7">
    <source>
        <dbReference type="SAM" id="MobiDB-lite"/>
    </source>
</evidence>
<evidence type="ECO:0000313" key="10">
    <source>
        <dbReference type="EMBL" id="SFV68156.1"/>
    </source>
</evidence>
<name>A0A1W1CQS0_9ZZZZ</name>
<keyword evidence="6 8" id="KW-0472">Membrane</keyword>
<dbReference type="PANTHER" id="PTHR30329">
    <property type="entry name" value="STATOR ELEMENT OF FLAGELLAR MOTOR COMPLEX"/>
    <property type="match status" value="1"/>
</dbReference>
<dbReference type="CDD" id="cd07185">
    <property type="entry name" value="OmpA_C-like"/>
    <property type="match status" value="1"/>
</dbReference>
<dbReference type="GO" id="GO:0005886">
    <property type="term" value="C:plasma membrane"/>
    <property type="evidence" value="ECO:0007669"/>
    <property type="project" value="UniProtKB-SubCell"/>
</dbReference>
<protein>
    <submittedName>
        <fullName evidence="10">Flagellar motor rotation protein MotB</fullName>
    </submittedName>
</protein>